<feature type="transmembrane region" description="Helical" evidence="1">
    <location>
        <begin position="71"/>
        <end position="95"/>
    </location>
</feature>
<keyword evidence="2" id="KW-0547">Nucleotide-binding</keyword>
<feature type="transmembrane region" description="Helical" evidence="1">
    <location>
        <begin position="227"/>
        <end position="251"/>
    </location>
</feature>
<comment type="caution">
    <text evidence="2">The sequence shown here is derived from an EMBL/GenBank/DDBJ whole genome shotgun (WGS) entry which is preliminary data.</text>
</comment>
<keyword evidence="1" id="KW-1133">Transmembrane helix</keyword>
<dbReference type="Proteomes" id="UP000724686">
    <property type="component" value="Unassembled WGS sequence"/>
</dbReference>
<feature type="transmembrane region" description="Helical" evidence="1">
    <location>
        <begin position="107"/>
        <end position="127"/>
    </location>
</feature>
<keyword evidence="3" id="KW-1185">Reference proteome</keyword>
<evidence type="ECO:0000313" key="2">
    <source>
        <dbReference type="EMBL" id="MBM9579565.1"/>
    </source>
</evidence>
<dbReference type="GO" id="GO:0005524">
    <property type="term" value="F:ATP binding"/>
    <property type="evidence" value="ECO:0007669"/>
    <property type="project" value="UniProtKB-KW"/>
</dbReference>
<keyword evidence="1" id="KW-0812">Transmembrane</keyword>
<proteinExistence type="predicted"/>
<feature type="transmembrane region" description="Helical" evidence="1">
    <location>
        <begin position="147"/>
        <end position="166"/>
    </location>
</feature>
<protein>
    <submittedName>
        <fullName evidence="2">ATP-binding protein</fullName>
    </submittedName>
</protein>
<gene>
    <name evidence="2" type="ORF">JWG45_20680</name>
</gene>
<keyword evidence="1" id="KW-0472">Membrane</keyword>
<feature type="transmembrane region" description="Helical" evidence="1">
    <location>
        <begin position="6"/>
        <end position="25"/>
    </location>
</feature>
<reference evidence="2 3" key="1">
    <citation type="submission" date="2021-02" db="EMBL/GenBank/DDBJ databases">
        <title>Leptospira ainlahdjerensis sp. nov., Leptospira ainazelensis sp. nov., Leptospira abararensis sp. nov. and Leptospira chreensis sp. nov., four new species isolated from water sources in Algeria.</title>
        <authorList>
            <person name="Amara Korba A."/>
            <person name="Kainiu M."/>
            <person name="Vincent A.T."/>
            <person name="Mariet J.-F."/>
            <person name="Veyrier F.J."/>
            <person name="Goarant C."/>
            <person name="Picardeau M."/>
        </authorList>
    </citation>
    <scope>NUCLEOTIDE SEQUENCE [LARGE SCALE GENOMIC DNA]</scope>
    <source>
        <strain evidence="2 3">201903070</strain>
    </source>
</reference>
<feature type="transmembrane region" description="Helical" evidence="1">
    <location>
        <begin position="272"/>
        <end position="289"/>
    </location>
</feature>
<evidence type="ECO:0000256" key="1">
    <source>
        <dbReference type="SAM" id="Phobius"/>
    </source>
</evidence>
<organism evidence="2 3">
    <name type="scientific">Leptospira ainlahdjerensis</name>
    <dbReference type="NCBI Taxonomy" id="2810033"/>
    <lineage>
        <taxon>Bacteria</taxon>
        <taxon>Pseudomonadati</taxon>
        <taxon>Spirochaetota</taxon>
        <taxon>Spirochaetia</taxon>
        <taxon>Leptospirales</taxon>
        <taxon>Leptospiraceae</taxon>
        <taxon>Leptospira</taxon>
    </lineage>
</organism>
<dbReference type="EMBL" id="JAFFPU010000075">
    <property type="protein sequence ID" value="MBM9579565.1"/>
    <property type="molecule type" value="Genomic_DNA"/>
</dbReference>
<keyword evidence="2" id="KW-0067">ATP-binding</keyword>
<sequence>MNLDPEIFICSIFLFLSSLLLWLSSTTYVNLEKKDRSAAFTILILISASFLFGFFSWIGEFGLFEVSGYPAIYFFPGIFGLILIPFGWFFIIIWFVGFLKQNRFYRFILWILILAQTFAYIFFTFWVRRFDSNLSLFNFWNIVPFSFRLSYLIYIFVCILIPIAALKSFRISKPILPEIAREKAVPYLYTTSFLLLGVLILVFFLFLGKGLGISEDPVLQSQRNPFLFYGFLIGIQLFVAAAILVLGKALISYEIFTGRILPKISLRREWKNAILGFFCLSGVYLILGIWKFQKIELFLCISYVYILSRTLLLKKNKDLRLEENSILRSIMIPKGIYGNQSPEEKEIQIRFQISFEILCSKILETSKAFFLNEKKIPFIPDLLLQFPTPTDSSKKIEFKYSNIIFEKDGLAYLNDENSFGYVLCLKAESDHSGTGFLFLGQKIDGGLYAEEEIEIAKGAVAWMLNSLFVESNSQALSSLQRKHMEEQRIADYRTRQILHDEVLPDIHSSILELSKLPFDPIIGEQIQVLTDLHKKVSGFLSELPDTSLEIQRLGLIDALILRMGSEFEISWFVWNYDSKLKENFPISKPEILEILFYACRESIRNAVRHSYSGEGKRKKVSISFQEKEGILIQIKNKISKREPEIIESAGQGLKIHSALLKVFGGYLTLEFYNSEEALVEIYLPFQK</sequence>
<dbReference type="Gene3D" id="3.30.565.10">
    <property type="entry name" value="Histidine kinase-like ATPase, C-terminal domain"/>
    <property type="match status" value="1"/>
</dbReference>
<dbReference type="RefSeq" id="WP_205281484.1">
    <property type="nucleotide sequence ID" value="NZ_JAFFPU010000075.1"/>
</dbReference>
<evidence type="ECO:0000313" key="3">
    <source>
        <dbReference type="Proteomes" id="UP000724686"/>
    </source>
</evidence>
<feature type="transmembrane region" description="Helical" evidence="1">
    <location>
        <begin position="187"/>
        <end position="207"/>
    </location>
</feature>
<dbReference type="InterPro" id="IPR036890">
    <property type="entry name" value="HATPase_C_sf"/>
</dbReference>
<name>A0ABS2UGQ1_9LEPT</name>
<accession>A0ABS2UGQ1</accession>
<feature type="transmembrane region" description="Helical" evidence="1">
    <location>
        <begin position="37"/>
        <end position="59"/>
    </location>
</feature>